<dbReference type="InterPro" id="IPR035925">
    <property type="entry name" value="BSD_dom_sf"/>
</dbReference>
<dbReference type="AlphaFoldDB" id="A0A1C7LZG4"/>
<dbReference type="GO" id="GO:0005737">
    <property type="term" value="C:cytoplasm"/>
    <property type="evidence" value="ECO:0007669"/>
    <property type="project" value="TreeGrafter"/>
</dbReference>
<dbReference type="OrthoDB" id="73788at2759"/>
<evidence type="ECO:0000313" key="4">
    <source>
        <dbReference type="Proteomes" id="UP000092993"/>
    </source>
</evidence>
<name>A0A1C7LZG4_GRIFR</name>
<proteinExistence type="predicted"/>
<feature type="compositionally biased region" description="Low complexity" evidence="1">
    <location>
        <begin position="487"/>
        <end position="499"/>
    </location>
</feature>
<dbReference type="Gene3D" id="1.10.3970.10">
    <property type="entry name" value="BSD domain"/>
    <property type="match status" value="1"/>
</dbReference>
<feature type="compositionally biased region" description="Polar residues" evidence="1">
    <location>
        <begin position="456"/>
        <end position="479"/>
    </location>
</feature>
<feature type="compositionally biased region" description="Acidic residues" evidence="1">
    <location>
        <begin position="404"/>
        <end position="416"/>
    </location>
</feature>
<feature type="region of interest" description="Disordered" evidence="1">
    <location>
        <begin position="404"/>
        <end position="524"/>
    </location>
</feature>
<dbReference type="STRING" id="5627.A0A1C7LZG4"/>
<comment type="caution">
    <text evidence="3">The sequence shown here is derived from an EMBL/GenBank/DDBJ whole genome shotgun (WGS) entry which is preliminary data.</text>
</comment>
<feature type="compositionally biased region" description="Acidic residues" evidence="1">
    <location>
        <begin position="511"/>
        <end position="524"/>
    </location>
</feature>
<evidence type="ECO:0000256" key="1">
    <source>
        <dbReference type="SAM" id="MobiDB-lite"/>
    </source>
</evidence>
<dbReference type="PROSITE" id="PS50858">
    <property type="entry name" value="BSD"/>
    <property type="match status" value="1"/>
</dbReference>
<feature type="region of interest" description="Disordered" evidence="1">
    <location>
        <begin position="257"/>
        <end position="287"/>
    </location>
</feature>
<evidence type="ECO:0000313" key="3">
    <source>
        <dbReference type="EMBL" id="OBZ68204.1"/>
    </source>
</evidence>
<dbReference type="PANTHER" id="PTHR16019">
    <property type="entry name" value="SYNAPSE-ASSOCIATED PROTEIN"/>
    <property type="match status" value="1"/>
</dbReference>
<feature type="compositionally biased region" description="Low complexity" evidence="1">
    <location>
        <begin position="83"/>
        <end position="100"/>
    </location>
</feature>
<dbReference type="PANTHER" id="PTHR16019:SF5">
    <property type="entry name" value="BSD DOMAIN-CONTAINING PROTEIN 1"/>
    <property type="match status" value="1"/>
</dbReference>
<feature type="compositionally biased region" description="Low complexity" evidence="1">
    <location>
        <begin position="275"/>
        <end position="286"/>
    </location>
</feature>
<organism evidence="3 4">
    <name type="scientific">Grifola frondosa</name>
    <name type="common">Maitake</name>
    <name type="synonym">Polyporus frondosus</name>
    <dbReference type="NCBI Taxonomy" id="5627"/>
    <lineage>
        <taxon>Eukaryota</taxon>
        <taxon>Fungi</taxon>
        <taxon>Dikarya</taxon>
        <taxon>Basidiomycota</taxon>
        <taxon>Agaricomycotina</taxon>
        <taxon>Agaricomycetes</taxon>
        <taxon>Polyporales</taxon>
        <taxon>Grifolaceae</taxon>
        <taxon>Grifola</taxon>
    </lineage>
</organism>
<sequence length="524" mass="56225">MNFFDAYDVSGTTTPPTNQPEQSLNEEVSQVVGQLSRFWGGFRKQSQTAFEAARKDIGEVVFQAQKDLGEVVSQAQKELTKLTAEAPPSTATAENSSPSPSEQPSPGPSTETEPLASSSESTSTETASAIEDSNNPRSISPQSQPQTLFARLQASLPPNLVATVQSQLPESLQHARTGSLSAIDFAQLRSTLSAELQRVQGATEEYVQRSEDILREAGEFLKDAVRVVPPEEGGATGAPGSPGVVWDGTDVWMLPMSWGGDASGKGKGKEKEGRSSSSSGRPSVDGLRAVATRAESLLKQLRYDPEVIRVDPEADEKVRQLYENWVATAVSSKEDGIDGAEWKTAIEKALADPVDGQALSATKDVLVPSVMPIETFWIRYFFRVHQVEQEEARRKAIIQGTVDNEEDFSWEDDDDDPKSPITKAVPATLHPPPVGSPPINSETPAELSSPLIPLTPVTSALSPTAHSYTSTPGNQSPRQSSEDSYDVVSSQVSNNGSGVETKADAKAVEGEKEEAGDDADSDWE</sequence>
<accession>A0A1C7LZG4</accession>
<dbReference type="EMBL" id="LUGG01000022">
    <property type="protein sequence ID" value="OBZ68204.1"/>
    <property type="molecule type" value="Genomic_DNA"/>
</dbReference>
<feature type="compositionally biased region" description="Polar residues" evidence="1">
    <location>
        <begin position="135"/>
        <end position="144"/>
    </location>
</feature>
<keyword evidence="4" id="KW-1185">Reference proteome</keyword>
<feature type="region of interest" description="Disordered" evidence="1">
    <location>
        <begin position="1"/>
        <end position="29"/>
    </location>
</feature>
<dbReference type="OMA" id="TYYEGAR"/>
<feature type="domain" description="BSD" evidence="2">
    <location>
        <begin position="363"/>
        <end position="388"/>
    </location>
</feature>
<protein>
    <recommendedName>
        <fullName evidence="2">BSD domain-containing protein</fullName>
    </recommendedName>
</protein>
<feature type="region of interest" description="Disordered" evidence="1">
    <location>
        <begin position="82"/>
        <end position="144"/>
    </location>
</feature>
<evidence type="ECO:0000259" key="2">
    <source>
        <dbReference type="PROSITE" id="PS50858"/>
    </source>
</evidence>
<dbReference type="InterPro" id="IPR051494">
    <property type="entry name" value="BSD_domain-containing"/>
</dbReference>
<feature type="compositionally biased region" description="Polar residues" evidence="1">
    <location>
        <begin position="10"/>
        <end position="29"/>
    </location>
</feature>
<feature type="compositionally biased region" description="Basic and acidic residues" evidence="1">
    <location>
        <begin position="501"/>
        <end position="510"/>
    </location>
</feature>
<feature type="compositionally biased region" description="Low complexity" evidence="1">
    <location>
        <begin position="108"/>
        <end position="133"/>
    </location>
</feature>
<gene>
    <name evidence="3" type="ORF">A0H81_11829</name>
</gene>
<dbReference type="InterPro" id="IPR005607">
    <property type="entry name" value="BSD_dom"/>
</dbReference>
<dbReference type="Proteomes" id="UP000092993">
    <property type="component" value="Unassembled WGS sequence"/>
</dbReference>
<reference evidence="3 4" key="1">
    <citation type="submission" date="2016-03" db="EMBL/GenBank/DDBJ databases">
        <title>Whole genome sequencing of Grifola frondosa 9006-11.</title>
        <authorList>
            <person name="Min B."/>
            <person name="Park H."/>
            <person name="Kim J.-G."/>
            <person name="Cho H."/>
            <person name="Oh Y.-L."/>
            <person name="Kong W.-S."/>
            <person name="Choi I.-G."/>
        </authorList>
    </citation>
    <scope>NUCLEOTIDE SEQUENCE [LARGE SCALE GENOMIC DNA]</scope>
    <source>
        <strain evidence="3 4">9006-11</strain>
    </source>
</reference>
<dbReference type="SUPFAM" id="SSF140383">
    <property type="entry name" value="BSD domain-like"/>
    <property type="match status" value="1"/>
</dbReference>
<dbReference type="Pfam" id="PF03909">
    <property type="entry name" value="BSD"/>
    <property type="match status" value="1"/>
</dbReference>